<feature type="region of interest" description="Disordered" evidence="1">
    <location>
        <begin position="1"/>
        <end position="125"/>
    </location>
</feature>
<feature type="compositionally biased region" description="Polar residues" evidence="1">
    <location>
        <begin position="23"/>
        <end position="44"/>
    </location>
</feature>
<evidence type="ECO:0000256" key="1">
    <source>
        <dbReference type="SAM" id="MobiDB-lite"/>
    </source>
</evidence>
<organism evidence="2 3">
    <name type="scientific">Massariosphaeria phaeospora</name>
    <dbReference type="NCBI Taxonomy" id="100035"/>
    <lineage>
        <taxon>Eukaryota</taxon>
        <taxon>Fungi</taxon>
        <taxon>Dikarya</taxon>
        <taxon>Ascomycota</taxon>
        <taxon>Pezizomycotina</taxon>
        <taxon>Dothideomycetes</taxon>
        <taxon>Pleosporomycetidae</taxon>
        <taxon>Pleosporales</taxon>
        <taxon>Pleosporales incertae sedis</taxon>
        <taxon>Massariosphaeria</taxon>
    </lineage>
</organism>
<name>A0A7C8ME66_9PLEO</name>
<evidence type="ECO:0000313" key="2">
    <source>
        <dbReference type="EMBL" id="KAF2873103.1"/>
    </source>
</evidence>
<feature type="region of interest" description="Disordered" evidence="1">
    <location>
        <begin position="139"/>
        <end position="159"/>
    </location>
</feature>
<comment type="caution">
    <text evidence="2">The sequence shown here is derived from an EMBL/GenBank/DDBJ whole genome shotgun (WGS) entry which is preliminary data.</text>
</comment>
<evidence type="ECO:0000313" key="3">
    <source>
        <dbReference type="Proteomes" id="UP000481861"/>
    </source>
</evidence>
<dbReference type="EMBL" id="JAADJZ010000008">
    <property type="protein sequence ID" value="KAF2873103.1"/>
    <property type="molecule type" value="Genomic_DNA"/>
</dbReference>
<feature type="compositionally biased region" description="Low complexity" evidence="1">
    <location>
        <begin position="45"/>
        <end position="65"/>
    </location>
</feature>
<keyword evidence="3" id="KW-1185">Reference proteome</keyword>
<feature type="compositionally biased region" description="Basic and acidic residues" evidence="1">
    <location>
        <begin position="112"/>
        <end position="125"/>
    </location>
</feature>
<protein>
    <submittedName>
        <fullName evidence="2">Uncharacterized protein</fullName>
    </submittedName>
</protein>
<proteinExistence type="predicted"/>
<sequence>MATKQSAWKTLANYAKPHHDSVNAASATSYSPGTSPRPSLESRNPSTSTHASSSSSKSHPMSKAWKAVKKHAKEHHESLNTAYGIYYGGGRTPPSTFSSRAPTAVGSPRASFESERTEKEEEVVVRSETNARRAWNAVKQHAKEHHRSVNAAYRTTYGA</sequence>
<dbReference type="OrthoDB" id="3494771at2759"/>
<dbReference type="AlphaFoldDB" id="A0A7C8ME66"/>
<gene>
    <name evidence="2" type="ORF">BDV95DRAFT_605669</name>
</gene>
<dbReference type="Proteomes" id="UP000481861">
    <property type="component" value="Unassembled WGS sequence"/>
</dbReference>
<reference evidence="2 3" key="1">
    <citation type="submission" date="2020-01" db="EMBL/GenBank/DDBJ databases">
        <authorList>
            <consortium name="DOE Joint Genome Institute"/>
            <person name="Haridas S."/>
            <person name="Albert R."/>
            <person name="Binder M."/>
            <person name="Bloem J."/>
            <person name="Labutti K."/>
            <person name="Salamov A."/>
            <person name="Andreopoulos B."/>
            <person name="Baker S.E."/>
            <person name="Barry K."/>
            <person name="Bills G."/>
            <person name="Bluhm B.H."/>
            <person name="Cannon C."/>
            <person name="Castanera R."/>
            <person name="Culley D.E."/>
            <person name="Daum C."/>
            <person name="Ezra D."/>
            <person name="Gonzalez J.B."/>
            <person name="Henrissat B."/>
            <person name="Kuo A."/>
            <person name="Liang C."/>
            <person name="Lipzen A."/>
            <person name="Lutzoni F."/>
            <person name="Magnuson J."/>
            <person name="Mondo S."/>
            <person name="Nolan M."/>
            <person name="Ohm R."/>
            <person name="Pangilinan J."/>
            <person name="Park H.-J.H."/>
            <person name="Ramirez L."/>
            <person name="Alfaro M."/>
            <person name="Sun H."/>
            <person name="Tritt A."/>
            <person name="Yoshinaga Y."/>
            <person name="Zwiers L.-H.L."/>
            <person name="Turgeon B.G."/>
            <person name="Goodwin S.B."/>
            <person name="Spatafora J.W."/>
            <person name="Crous P.W."/>
            <person name="Grigoriev I.V."/>
        </authorList>
    </citation>
    <scope>NUCLEOTIDE SEQUENCE [LARGE SCALE GENOMIC DNA]</scope>
    <source>
        <strain evidence="2 3">CBS 611.86</strain>
    </source>
</reference>
<accession>A0A7C8ME66</accession>